<dbReference type="OrthoDB" id="1428203at2"/>
<dbReference type="STRING" id="758820.SAMN00777080_4348"/>
<protein>
    <submittedName>
        <fullName evidence="1">Uncharacterized protein</fullName>
    </submittedName>
</protein>
<sequence length="166" mass="19702">MKLIKNLFVSFQLKKALNKKDKYEVIFPVKPKCVGILAADEKEFKETKEYLRSLWGYQVRIIGWYYHEGNSEIESFSHKNFSFFGLPTDVFNELMDEKLDFILVPSLSLNPYLRYLLLNNQSKFKMGFLSDENKSYLDFMIKMEGENLEMNLKRLLGYFDKIKEAC</sequence>
<dbReference type="InterPro" id="IPR054207">
    <property type="entry name" value="DUF6913"/>
</dbReference>
<keyword evidence="2" id="KW-1185">Reference proteome</keyword>
<dbReference type="Proteomes" id="UP000192333">
    <property type="component" value="Chromosome I"/>
</dbReference>
<dbReference type="RefSeq" id="WP_084122634.1">
    <property type="nucleotide sequence ID" value="NZ_LT838813.1"/>
</dbReference>
<dbReference type="AlphaFoldDB" id="A0A1W2H9Y1"/>
<proteinExistence type="predicted"/>
<reference evidence="2" key="1">
    <citation type="submission" date="2017-04" db="EMBL/GenBank/DDBJ databases">
        <authorList>
            <person name="Varghese N."/>
            <person name="Submissions S."/>
        </authorList>
    </citation>
    <scope>NUCLEOTIDE SEQUENCE [LARGE SCALE GENOMIC DNA]</scope>
    <source>
        <strain evidence="2">DSM 16537</strain>
    </source>
</reference>
<evidence type="ECO:0000313" key="2">
    <source>
        <dbReference type="Proteomes" id="UP000192333"/>
    </source>
</evidence>
<organism evidence="1 2">
    <name type="scientific">Aquiflexum balticum DSM 16537</name>
    <dbReference type="NCBI Taxonomy" id="758820"/>
    <lineage>
        <taxon>Bacteria</taxon>
        <taxon>Pseudomonadati</taxon>
        <taxon>Bacteroidota</taxon>
        <taxon>Cytophagia</taxon>
        <taxon>Cytophagales</taxon>
        <taxon>Cyclobacteriaceae</taxon>
        <taxon>Aquiflexum</taxon>
    </lineage>
</organism>
<gene>
    <name evidence="1" type="ORF">SAMN00777080_4348</name>
</gene>
<name>A0A1W2H9Y1_9BACT</name>
<dbReference type="EMBL" id="LT838813">
    <property type="protein sequence ID" value="SMD45687.1"/>
    <property type="molecule type" value="Genomic_DNA"/>
</dbReference>
<dbReference type="Pfam" id="PF21857">
    <property type="entry name" value="DUF6913"/>
    <property type="match status" value="1"/>
</dbReference>
<accession>A0A1W2H9Y1</accession>
<evidence type="ECO:0000313" key="1">
    <source>
        <dbReference type="EMBL" id="SMD45687.1"/>
    </source>
</evidence>